<evidence type="ECO:0000313" key="2">
    <source>
        <dbReference type="EMBL" id="KAF2544046.1"/>
    </source>
</evidence>
<evidence type="ECO:0000313" key="3">
    <source>
        <dbReference type="Proteomes" id="UP000712281"/>
    </source>
</evidence>
<organism evidence="2 3">
    <name type="scientific">Brassica cretica</name>
    <name type="common">Mustard</name>
    <dbReference type="NCBI Taxonomy" id="69181"/>
    <lineage>
        <taxon>Eukaryota</taxon>
        <taxon>Viridiplantae</taxon>
        <taxon>Streptophyta</taxon>
        <taxon>Embryophyta</taxon>
        <taxon>Tracheophyta</taxon>
        <taxon>Spermatophyta</taxon>
        <taxon>Magnoliopsida</taxon>
        <taxon>eudicotyledons</taxon>
        <taxon>Gunneridae</taxon>
        <taxon>Pentapetalae</taxon>
        <taxon>rosids</taxon>
        <taxon>malvids</taxon>
        <taxon>Brassicales</taxon>
        <taxon>Brassicaceae</taxon>
        <taxon>Brassiceae</taxon>
        <taxon>Brassica</taxon>
    </lineage>
</organism>
<feature type="compositionally biased region" description="Basic and acidic residues" evidence="1">
    <location>
        <begin position="92"/>
        <end position="101"/>
    </location>
</feature>
<reference evidence="2" key="1">
    <citation type="submission" date="2019-12" db="EMBL/GenBank/DDBJ databases">
        <title>Genome sequencing and annotation of Brassica cretica.</title>
        <authorList>
            <person name="Studholme D.J."/>
            <person name="Sarris P.F."/>
        </authorList>
    </citation>
    <scope>NUCLEOTIDE SEQUENCE</scope>
    <source>
        <strain evidence="2">PFS-001/15</strain>
        <tissue evidence="2">Leaf</tissue>
    </source>
</reference>
<feature type="compositionally biased region" description="Polar residues" evidence="1">
    <location>
        <begin position="57"/>
        <end position="69"/>
    </location>
</feature>
<feature type="region of interest" description="Disordered" evidence="1">
    <location>
        <begin position="53"/>
        <end position="101"/>
    </location>
</feature>
<protein>
    <submittedName>
        <fullName evidence="2">Uncharacterized protein</fullName>
    </submittedName>
</protein>
<proteinExistence type="predicted"/>
<accession>A0A8S9GIC5</accession>
<dbReference type="EMBL" id="QGKW02002005">
    <property type="protein sequence ID" value="KAF2544046.1"/>
    <property type="molecule type" value="Genomic_DNA"/>
</dbReference>
<gene>
    <name evidence="2" type="ORF">F2Q68_00029212</name>
</gene>
<evidence type="ECO:0000256" key="1">
    <source>
        <dbReference type="SAM" id="MobiDB-lite"/>
    </source>
</evidence>
<name>A0A8S9GIC5_BRACR</name>
<dbReference type="Proteomes" id="UP000712281">
    <property type="component" value="Unassembled WGS sequence"/>
</dbReference>
<comment type="caution">
    <text evidence="2">The sequence shown here is derived from an EMBL/GenBank/DDBJ whole genome shotgun (WGS) entry which is preliminary data.</text>
</comment>
<sequence length="113" mass="13264">MILKRYLGKFRRENSVDDSGQSGDRYRDGWQHGIQRRQNNFNYLIAEEDFDKESDTSKNLPHNHGSATTKPWLYKKSHEHATLQPRKKQSHGKSEIWPRTGHDTIFVARKATV</sequence>
<dbReference type="AlphaFoldDB" id="A0A8S9GIC5"/>